<dbReference type="Pfam" id="PF13407">
    <property type="entry name" value="Peripla_BP_4"/>
    <property type="match status" value="1"/>
</dbReference>
<evidence type="ECO:0000259" key="4">
    <source>
        <dbReference type="Pfam" id="PF13407"/>
    </source>
</evidence>
<evidence type="ECO:0000313" key="5">
    <source>
        <dbReference type="EMBL" id="SUA79735.1"/>
    </source>
</evidence>
<reference evidence="5 6" key="1">
    <citation type="submission" date="2018-06" db="EMBL/GenBank/DDBJ databases">
        <authorList>
            <consortium name="Pathogen Informatics"/>
            <person name="Doyle S."/>
        </authorList>
    </citation>
    <scope>NUCLEOTIDE SEQUENCE [LARGE SCALE GENOMIC DNA]</scope>
    <source>
        <strain evidence="5 6">NCTC1934</strain>
    </source>
</reference>
<dbReference type="GO" id="GO:0030246">
    <property type="term" value="F:carbohydrate binding"/>
    <property type="evidence" value="ECO:0007669"/>
    <property type="project" value="TreeGrafter"/>
</dbReference>
<dbReference type="GO" id="GO:0030288">
    <property type="term" value="C:outer membrane-bounded periplasmic space"/>
    <property type="evidence" value="ECO:0007669"/>
    <property type="project" value="TreeGrafter"/>
</dbReference>
<accession>A0A378YRB5</accession>
<protein>
    <submittedName>
        <fullName evidence="5">D-xylose-binding periplasmic protein</fullName>
    </submittedName>
</protein>
<dbReference type="PANTHER" id="PTHR30036:SF1">
    <property type="entry name" value="D-XYLOSE-BINDING PERIPLASMIC PROTEIN"/>
    <property type="match status" value="1"/>
</dbReference>
<keyword evidence="2 3" id="KW-0732">Signal</keyword>
<evidence type="ECO:0000256" key="2">
    <source>
        <dbReference type="ARBA" id="ARBA00022729"/>
    </source>
</evidence>
<evidence type="ECO:0000256" key="1">
    <source>
        <dbReference type="ARBA" id="ARBA00004196"/>
    </source>
</evidence>
<dbReference type="Proteomes" id="UP000255467">
    <property type="component" value="Unassembled WGS sequence"/>
</dbReference>
<dbReference type="OrthoDB" id="9773673at2"/>
<dbReference type="InterPro" id="IPR025997">
    <property type="entry name" value="SBP_2_dom"/>
</dbReference>
<dbReference type="STRING" id="1406858.GCA_000710895_04365"/>
<organism evidence="5 6">
    <name type="scientific">Nocardia otitidiscaviarum</name>
    <dbReference type="NCBI Taxonomy" id="1823"/>
    <lineage>
        <taxon>Bacteria</taxon>
        <taxon>Bacillati</taxon>
        <taxon>Actinomycetota</taxon>
        <taxon>Actinomycetes</taxon>
        <taxon>Mycobacteriales</taxon>
        <taxon>Nocardiaceae</taxon>
        <taxon>Nocardia</taxon>
    </lineage>
</organism>
<dbReference type="InterPro" id="IPR050555">
    <property type="entry name" value="Bact_Solute-Bind_Prot2"/>
</dbReference>
<dbReference type="Gene3D" id="3.40.50.2300">
    <property type="match status" value="2"/>
</dbReference>
<comment type="subcellular location">
    <subcellularLocation>
        <location evidence="1">Cell envelope</location>
    </subcellularLocation>
</comment>
<feature type="signal peptide" evidence="3">
    <location>
        <begin position="1"/>
        <end position="37"/>
    </location>
</feature>
<feature type="domain" description="Periplasmic binding protein" evidence="4">
    <location>
        <begin position="62"/>
        <end position="322"/>
    </location>
</feature>
<dbReference type="PANTHER" id="PTHR30036">
    <property type="entry name" value="D-XYLOSE-BINDING PERIPLASMIC PROTEIN"/>
    <property type="match status" value="1"/>
</dbReference>
<dbReference type="SUPFAM" id="SSF53822">
    <property type="entry name" value="Periplasmic binding protein-like I"/>
    <property type="match status" value="1"/>
</dbReference>
<gene>
    <name evidence="5" type="primary">xylF</name>
    <name evidence="5" type="ORF">NCTC1934_03937</name>
</gene>
<evidence type="ECO:0000313" key="6">
    <source>
        <dbReference type="Proteomes" id="UP000255467"/>
    </source>
</evidence>
<dbReference type="RefSeq" id="WP_081592589.1">
    <property type="nucleotide sequence ID" value="NZ_UGRY01000002.1"/>
</dbReference>
<keyword evidence="6" id="KW-1185">Reference proteome</keyword>
<name>A0A378YRB5_9NOCA</name>
<dbReference type="AlphaFoldDB" id="A0A378YRB5"/>
<dbReference type="InterPro" id="IPR028082">
    <property type="entry name" value="Peripla_BP_I"/>
</dbReference>
<dbReference type="EMBL" id="UGRY01000002">
    <property type="protein sequence ID" value="SUA79735.1"/>
    <property type="molecule type" value="Genomic_DNA"/>
</dbReference>
<proteinExistence type="predicted"/>
<sequence>MRTKTPLPPRNSRRTRRPGYALCALAISGLMALTACGSNTTRDDGPTTAAGGGGGSGTVGVILPETATSARWESFDKPMLEQALRAEGFDADVQNAQGDVQKFSALADGMIAQGVKVLIIAAINSEVGSTVAAKAQRAGIPTIDYDRLSLGGSSDYYVSFDNVRVGELQGQAMADALRDKPGAEVIEIEGAPTDNNATLFHQGQTNILKPLYDSGALQLVHSQPIDGWDNQKGGTVFEQLLTGNGGKVDGVVAANDGLAGAVITVLKKNGLNGRVPVTGQDATVEGLKAVLRGDQYMTVFKPIQAEAEAAAALAAALAKGDKAAADALAQDVSQDPKGDREVKSVLLEPQTILKDQVKTVIDTGYVQAADVCSGDLSATCAELGIG</sequence>
<feature type="chain" id="PRO_5016937104" evidence="3">
    <location>
        <begin position="38"/>
        <end position="386"/>
    </location>
</feature>
<evidence type="ECO:0000256" key="3">
    <source>
        <dbReference type="SAM" id="SignalP"/>
    </source>
</evidence>